<protein>
    <submittedName>
        <fullName evidence="3">Bacterial stress protein</fullName>
    </submittedName>
</protein>
<dbReference type="OrthoDB" id="570928at2"/>
<reference evidence="3 4" key="1">
    <citation type="submission" date="2012-04" db="EMBL/GenBank/DDBJ databases">
        <authorList>
            <person name="Harkins D.M."/>
            <person name="Madupu R."/>
            <person name="Durkin A.S."/>
            <person name="Torralba M."/>
            <person name="Methe B."/>
            <person name="Sutton G.G."/>
            <person name="Nelson K.E."/>
        </authorList>
    </citation>
    <scope>NUCLEOTIDE SEQUENCE [LARGE SCALE GENOMIC DNA]</scope>
    <source>
        <strain evidence="3 4">HK411</strain>
    </source>
</reference>
<keyword evidence="1" id="KW-0778">Tellurium resistance</keyword>
<dbReference type="EMBL" id="AJMU01000062">
    <property type="protein sequence ID" value="EIG25113.1"/>
    <property type="molecule type" value="Genomic_DNA"/>
</dbReference>
<evidence type="ECO:0000256" key="1">
    <source>
        <dbReference type="ARBA" id="ARBA00022686"/>
    </source>
</evidence>
<gene>
    <name evidence="3" type="ORF">HMPREF1054_1976</name>
</gene>
<dbReference type="GO" id="GO:0046690">
    <property type="term" value="P:response to tellurium ion"/>
    <property type="evidence" value="ECO:0007669"/>
    <property type="project" value="UniProtKB-KW"/>
</dbReference>
<evidence type="ECO:0000259" key="2">
    <source>
        <dbReference type="Pfam" id="PF02342"/>
    </source>
</evidence>
<name>I2NH02_9PAST</name>
<proteinExistence type="predicted"/>
<dbReference type="Pfam" id="PF02342">
    <property type="entry name" value="TerD"/>
    <property type="match status" value="1"/>
</dbReference>
<dbReference type="PANTHER" id="PTHR32097:SF17">
    <property type="entry name" value="CAMP-BINDING PROTEIN 1-RELATED"/>
    <property type="match status" value="1"/>
</dbReference>
<evidence type="ECO:0000313" key="3">
    <source>
        <dbReference type="EMBL" id="EIG25113.1"/>
    </source>
</evidence>
<dbReference type="AlphaFoldDB" id="I2NH02"/>
<evidence type="ECO:0000313" key="4">
    <source>
        <dbReference type="Proteomes" id="UP000003345"/>
    </source>
</evidence>
<dbReference type="PATRIC" id="fig|1095743.3.peg.1231"/>
<comment type="caution">
    <text evidence="3">The sequence shown here is derived from an EMBL/GenBank/DDBJ whole genome shotgun (WGS) entry which is preliminary data.</text>
</comment>
<dbReference type="InterPro" id="IPR003325">
    <property type="entry name" value="TerD"/>
</dbReference>
<dbReference type="InterPro" id="IPR051324">
    <property type="entry name" value="Stress/Tellurium_Resist"/>
</dbReference>
<dbReference type="Gene3D" id="2.60.60.30">
    <property type="entry name" value="sav2460 like domains"/>
    <property type="match status" value="1"/>
</dbReference>
<dbReference type="eggNOG" id="COG2310">
    <property type="taxonomic scope" value="Bacteria"/>
</dbReference>
<accession>I2NH02</accession>
<sequence length="189" mass="20488">MALVLTKGETLDLTKTDNSLTKLRVGLGWDTADTGAAFDLDAHAFLLNADGKTRSDKDVVYFGKKSAENGAARTLGDDRTGEGEGDDETILIDLTALPAEIQKVAIAVDIYEGKQRNQNFSKVQNEFVRLVNDVTGEEIARFEPQDEGNGSHTAIIFGEVYRNENGWSFKAIGETLEGNLSTLIAKFGA</sequence>
<dbReference type="PANTHER" id="PTHR32097">
    <property type="entry name" value="CAMP-BINDING PROTEIN 1-RELATED"/>
    <property type="match status" value="1"/>
</dbReference>
<dbReference type="CDD" id="cd06974">
    <property type="entry name" value="TerD_like"/>
    <property type="match status" value="1"/>
</dbReference>
<dbReference type="Proteomes" id="UP000003345">
    <property type="component" value="Unassembled WGS sequence"/>
</dbReference>
<organism evidence="3 4">
    <name type="scientific">Haemophilus paraphrohaemolyticus HK411</name>
    <dbReference type="NCBI Taxonomy" id="1095743"/>
    <lineage>
        <taxon>Bacteria</taxon>
        <taxon>Pseudomonadati</taxon>
        <taxon>Pseudomonadota</taxon>
        <taxon>Gammaproteobacteria</taxon>
        <taxon>Pasteurellales</taxon>
        <taxon>Pasteurellaceae</taxon>
        <taxon>Haemophilus</taxon>
    </lineage>
</organism>
<feature type="domain" description="TerD" evidence="2">
    <location>
        <begin position="1"/>
        <end position="187"/>
    </location>
</feature>
<dbReference type="RefSeq" id="WP_005709147.1">
    <property type="nucleotide sequence ID" value="NZ_AJMU01000062.1"/>
</dbReference>